<dbReference type="CDD" id="cd00136">
    <property type="entry name" value="PDZ_canonical"/>
    <property type="match status" value="1"/>
</dbReference>
<dbReference type="Pfam" id="PF00595">
    <property type="entry name" value="PDZ"/>
    <property type="match status" value="3"/>
</dbReference>
<feature type="non-terminal residue" evidence="4">
    <location>
        <position position="1"/>
    </location>
</feature>
<dbReference type="Gene3D" id="2.30.42.10">
    <property type="match status" value="3"/>
</dbReference>
<dbReference type="CDD" id="cd06679">
    <property type="entry name" value="PDZ3_LNX1_2-like"/>
    <property type="match status" value="1"/>
</dbReference>
<organism evidence="4 5">
    <name type="scientific">Cryptotermes secundus</name>
    <dbReference type="NCBI Taxonomy" id="105785"/>
    <lineage>
        <taxon>Eukaryota</taxon>
        <taxon>Metazoa</taxon>
        <taxon>Ecdysozoa</taxon>
        <taxon>Arthropoda</taxon>
        <taxon>Hexapoda</taxon>
        <taxon>Insecta</taxon>
        <taxon>Pterygota</taxon>
        <taxon>Neoptera</taxon>
        <taxon>Polyneoptera</taxon>
        <taxon>Dictyoptera</taxon>
        <taxon>Blattodea</taxon>
        <taxon>Blattoidea</taxon>
        <taxon>Termitoidae</taxon>
        <taxon>Kalotermitidae</taxon>
        <taxon>Cryptotermitinae</taxon>
        <taxon>Cryptotermes</taxon>
    </lineage>
</organism>
<dbReference type="InterPro" id="IPR050614">
    <property type="entry name" value="Synaptic_Scaffolding_LAP-MAGUK"/>
</dbReference>
<dbReference type="GO" id="GO:0019901">
    <property type="term" value="F:protein kinase binding"/>
    <property type="evidence" value="ECO:0007669"/>
    <property type="project" value="TreeGrafter"/>
</dbReference>
<dbReference type="AlphaFoldDB" id="A0A2J7QU47"/>
<dbReference type="GO" id="GO:0097120">
    <property type="term" value="P:receptor localization to synapse"/>
    <property type="evidence" value="ECO:0007669"/>
    <property type="project" value="TreeGrafter"/>
</dbReference>
<gene>
    <name evidence="4" type="ORF">B7P43_G03648</name>
</gene>
<dbReference type="InParanoid" id="A0A2J7QU47"/>
<feature type="domain" description="PDZ" evidence="3">
    <location>
        <begin position="365"/>
        <end position="451"/>
    </location>
</feature>
<dbReference type="InterPro" id="IPR001478">
    <property type="entry name" value="PDZ"/>
</dbReference>
<proteinExistence type="predicted"/>
<dbReference type="GO" id="GO:0043113">
    <property type="term" value="P:receptor clustering"/>
    <property type="evidence" value="ECO:0007669"/>
    <property type="project" value="TreeGrafter"/>
</dbReference>
<evidence type="ECO:0000256" key="1">
    <source>
        <dbReference type="ARBA" id="ARBA00004370"/>
    </source>
</evidence>
<comment type="caution">
    <text evidence="4">The sequence shown here is derived from an EMBL/GenBank/DDBJ whole genome shotgun (WGS) entry which is preliminary data.</text>
</comment>
<comment type="subcellular location">
    <subcellularLocation>
        <location evidence="1">Membrane</location>
    </subcellularLocation>
</comment>
<evidence type="ECO:0000259" key="3">
    <source>
        <dbReference type="PROSITE" id="PS50106"/>
    </source>
</evidence>
<evidence type="ECO:0000313" key="4">
    <source>
        <dbReference type="EMBL" id="PNF32106.1"/>
    </source>
</evidence>
<sequence length="571" mass="63280">HFQTCQALRKLSPVLRLGVYRERIEAYSARSSAHYIEEIHTVTLERQTNQQLGVRLSGWWMEQGIFILEIIPESPAAKSGKLEPYDRILSVNGEEVVSCRLDQASRLIQHAVIEFLVKEEIPTAEIHQRLQCAYGSVCMGESNVRRWVKYFKDWNTSIEDEPRSGRRRTVSTERNKERVNDIIQDDRHVTVDTISNEKVTLVVARKRLNRNLQSRDGSALPVCHGRTKSAPEALGSSVQPSVALVSGGMQTQQTESINNSNIDPMLHSSLSQSQTWQAKLQQISPDRNLNNVTKALCYERSHSHSCDSLQNVEAKPCQQMPSPPCTRNVPLPVIRRSSKEVAVEDLALTINRNLQIEGIQLQHKCVTINKEPNESLGMRIGGGLGSNEGDIPIYIANIHPQGCVGKTQQILKGDILLSVNGTSLMGLTHTQAVATLKATVENTHVSLGVLEGPETSLGSYNFIPSWLYWQKLPRCLQFPKTVILHRSPGASLGFSIVGGEDPVRGPEAIHILFVVQDSPAAKHGKLRCGDRLLAVDGHSLENVKHSTAVAMLKQTGSKVTLEVVSWLGTEL</sequence>
<evidence type="ECO:0000256" key="2">
    <source>
        <dbReference type="ARBA" id="ARBA00023136"/>
    </source>
</evidence>
<reference evidence="4 5" key="1">
    <citation type="submission" date="2017-12" db="EMBL/GenBank/DDBJ databases">
        <title>Hemimetabolous genomes reveal molecular basis of termite eusociality.</title>
        <authorList>
            <person name="Harrison M.C."/>
            <person name="Jongepier E."/>
            <person name="Robertson H.M."/>
            <person name="Arning N."/>
            <person name="Bitard-Feildel T."/>
            <person name="Chao H."/>
            <person name="Childers C.P."/>
            <person name="Dinh H."/>
            <person name="Doddapaneni H."/>
            <person name="Dugan S."/>
            <person name="Gowin J."/>
            <person name="Greiner C."/>
            <person name="Han Y."/>
            <person name="Hu H."/>
            <person name="Hughes D.S.T."/>
            <person name="Huylmans A.-K."/>
            <person name="Kemena C."/>
            <person name="Kremer L.P.M."/>
            <person name="Lee S.L."/>
            <person name="Lopez-Ezquerra A."/>
            <person name="Mallet L."/>
            <person name="Monroy-Kuhn J.M."/>
            <person name="Moser A."/>
            <person name="Murali S.C."/>
            <person name="Muzny D.M."/>
            <person name="Otani S."/>
            <person name="Piulachs M.-D."/>
            <person name="Poelchau M."/>
            <person name="Qu J."/>
            <person name="Schaub F."/>
            <person name="Wada-Katsumata A."/>
            <person name="Worley K.C."/>
            <person name="Xie Q."/>
            <person name="Ylla G."/>
            <person name="Poulsen M."/>
            <person name="Gibbs R.A."/>
            <person name="Schal C."/>
            <person name="Richards S."/>
            <person name="Belles X."/>
            <person name="Korb J."/>
            <person name="Bornberg-Bauer E."/>
        </authorList>
    </citation>
    <scope>NUCLEOTIDE SEQUENCE [LARGE SCALE GENOMIC DNA]</scope>
    <source>
        <tissue evidence="4">Whole body</tissue>
    </source>
</reference>
<dbReference type="GO" id="GO:0016323">
    <property type="term" value="C:basolateral plasma membrane"/>
    <property type="evidence" value="ECO:0007669"/>
    <property type="project" value="TreeGrafter"/>
</dbReference>
<dbReference type="Proteomes" id="UP000235965">
    <property type="component" value="Unassembled WGS sequence"/>
</dbReference>
<dbReference type="GO" id="GO:0045197">
    <property type="term" value="P:establishment or maintenance of epithelial cell apical/basal polarity"/>
    <property type="evidence" value="ECO:0007669"/>
    <property type="project" value="TreeGrafter"/>
</dbReference>
<keyword evidence="2" id="KW-0472">Membrane</keyword>
<dbReference type="SUPFAM" id="SSF50156">
    <property type="entry name" value="PDZ domain-like"/>
    <property type="match status" value="3"/>
</dbReference>
<dbReference type="GO" id="GO:0030054">
    <property type="term" value="C:cell junction"/>
    <property type="evidence" value="ECO:0007669"/>
    <property type="project" value="TreeGrafter"/>
</dbReference>
<feature type="domain" description="PDZ" evidence="3">
    <location>
        <begin position="481"/>
        <end position="563"/>
    </location>
</feature>
<dbReference type="PANTHER" id="PTHR23119">
    <property type="entry name" value="DISCS LARGE"/>
    <property type="match status" value="1"/>
</dbReference>
<dbReference type="GO" id="GO:0098609">
    <property type="term" value="P:cell-cell adhesion"/>
    <property type="evidence" value="ECO:0007669"/>
    <property type="project" value="TreeGrafter"/>
</dbReference>
<dbReference type="PROSITE" id="PS50106">
    <property type="entry name" value="PDZ"/>
    <property type="match status" value="3"/>
</dbReference>
<dbReference type="InterPro" id="IPR036034">
    <property type="entry name" value="PDZ_sf"/>
</dbReference>
<dbReference type="STRING" id="105785.A0A2J7QU47"/>
<dbReference type="OrthoDB" id="438726at2759"/>
<protein>
    <recommendedName>
        <fullName evidence="3">PDZ domain-containing protein</fullName>
    </recommendedName>
</protein>
<keyword evidence="5" id="KW-1185">Reference proteome</keyword>
<evidence type="ECO:0000313" key="5">
    <source>
        <dbReference type="Proteomes" id="UP000235965"/>
    </source>
</evidence>
<name>A0A2J7QU47_9NEOP</name>
<dbReference type="SMART" id="SM00228">
    <property type="entry name" value="PDZ"/>
    <property type="match status" value="3"/>
</dbReference>
<feature type="domain" description="PDZ" evidence="3">
    <location>
        <begin position="41"/>
        <end position="111"/>
    </location>
</feature>
<dbReference type="EMBL" id="NEVH01011188">
    <property type="protein sequence ID" value="PNF32106.1"/>
    <property type="molecule type" value="Genomic_DNA"/>
</dbReference>
<dbReference type="PANTHER" id="PTHR23119:SF51">
    <property type="entry name" value="DISKS LARGE 1 TUMOR SUPPRESSOR PROTEIN"/>
    <property type="match status" value="1"/>
</dbReference>
<accession>A0A2J7QU47</accession>